<dbReference type="EMBL" id="BAAAPC010000014">
    <property type="protein sequence ID" value="GAA2003997.1"/>
    <property type="molecule type" value="Genomic_DNA"/>
</dbReference>
<dbReference type="NCBIfam" id="TIGR02548">
    <property type="entry name" value="casB_cse2"/>
    <property type="match status" value="1"/>
</dbReference>
<reference evidence="3" key="1">
    <citation type="journal article" date="2019" name="Int. J. Syst. Evol. Microbiol.">
        <title>The Global Catalogue of Microorganisms (GCM) 10K type strain sequencing project: providing services to taxonomists for standard genome sequencing and annotation.</title>
        <authorList>
            <consortium name="The Broad Institute Genomics Platform"/>
            <consortium name="The Broad Institute Genome Sequencing Center for Infectious Disease"/>
            <person name="Wu L."/>
            <person name="Ma J."/>
        </authorList>
    </citation>
    <scope>NUCLEOTIDE SEQUENCE [LARGE SCALE GENOMIC DNA]</scope>
    <source>
        <strain evidence="3">JCM 15313</strain>
    </source>
</reference>
<dbReference type="InterPro" id="IPR013382">
    <property type="entry name" value="CRISPR-assoc_prot_Cse2"/>
</dbReference>
<accession>A0ABP5ET48</accession>
<evidence type="ECO:0000313" key="2">
    <source>
        <dbReference type="EMBL" id="GAA2003997.1"/>
    </source>
</evidence>
<proteinExistence type="predicted"/>
<evidence type="ECO:0000256" key="1">
    <source>
        <dbReference type="SAM" id="MobiDB-lite"/>
    </source>
</evidence>
<dbReference type="Gene3D" id="1.10.520.40">
    <property type="entry name" value="CRISPR-associated protein Cse2"/>
    <property type="match status" value="1"/>
</dbReference>
<dbReference type="CDD" id="cd09731">
    <property type="entry name" value="Cse2_I-E"/>
    <property type="match status" value="1"/>
</dbReference>
<dbReference type="InterPro" id="IPR038287">
    <property type="entry name" value="Cse2_sf"/>
</dbReference>
<keyword evidence="3" id="KW-1185">Reference proteome</keyword>
<dbReference type="Proteomes" id="UP001501585">
    <property type="component" value="Unassembled WGS sequence"/>
</dbReference>
<sequence>MTQTARDTQPRTYKERRSGYVNRLYELGREVELQTPYRVAAARRTLARLRRSLVDDRFLPDAMAIAVEFDPPQGGRRDETEPWLLVAGLYALHPRQPLRGEQRLGLGGALSTYSTRDSVEARMRQLLSADWPTLRYRLRQAVQMLSGSDIALDYHALLADLVELHHAPAGGAKAHGVHLRWASDFQRAAHANRSNDDGDDRSDDTNDEAGASS</sequence>
<comment type="caution">
    <text evidence="2">The sequence shown here is derived from an EMBL/GenBank/DDBJ whole genome shotgun (WGS) entry which is preliminary data.</text>
</comment>
<evidence type="ECO:0000313" key="3">
    <source>
        <dbReference type="Proteomes" id="UP001501585"/>
    </source>
</evidence>
<name>A0ABP5ET48_9ACTN</name>
<feature type="region of interest" description="Disordered" evidence="1">
    <location>
        <begin position="189"/>
        <end position="213"/>
    </location>
</feature>
<organism evidence="2 3">
    <name type="scientific">Nocardiopsis rhodophaea</name>
    <dbReference type="NCBI Taxonomy" id="280238"/>
    <lineage>
        <taxon>Bacteria</taxon>
        <taxon>Bacillati</taxon>
        <taxon>Actinomycetota</taxon>
        <taxon>Actinomycetes</taxon>
        <taxon>Streptosporangiales</taxon>
        <taxon>Nocardiopsidaceae</taxon>
        <taxon>Nocardiopsis</taxon>
    </lineage>
</organism>
<dbReference type="Pfam" id="PF09485">
    <property type="entry name" value="CRISPR_Cse2"/>
    <property type="match status" value="1"/>
</dbReference>
<gene>
    <name evidence="2" type="primary">casB</name>
    <name evidence="2" type="ORF">GCM10009799_33950</name>
</gene>
<protein>
    <submittedName>
        <fullName evidence="2">Type I-E CRISPR-associated protein Cse2/CasB</fullName>
    </submittedName>
</protein>
<feature type="compositionally biased region" description="Acidic residues" evidence="1">
    <location>
        <begin position="197"/>
        <end position="207"/>
    </location>
</feature>